<dbReference type="AlphaFoldDB" id="A0A7S4BMS5"/>
<dbReference type="InterPro" id="IPR013261">
    <property type="entry name" value="Tim21"/>
</dbReference>
<keyword evidence="8" id="KW-0653">Protein transport</keyword>
<keyword evidence="4" id="KW-0809">Transit peptide</keyword>
<feature type="compositionally biased region" description="Low complexity" evidence="9">
    <location>
        <begin position="139"/>
        <end position="154"/>
    </location>
</feature>
<comment type="subcellular location">
    <subcellularLocation>
        <location evidence="8">Mitochondrion inner membrane</location>
        <topology evidence="8">Single-pass membrane protein</topology>
    </subcellularLocation>
    <subcellularLocation>
        <location evidence="1">Mitochondrion membrane</location>
        <topology evidence="1">Single-pass membrane protein</topology>
    </subcellularLocation>
</comment>
<proteinExistence type="inferred from homology"/>
<evidence type="ECO:0000256" key="5">
    <source>
        <dbReference type="ARBA" id="ARBA00022989"/>
    </source>
</evidence>
<evidence type="ECO:0000313" key="10">
    <source>
        <dbReference type="EMBL" id="CAE0770873.1"/>
    </source>
</evidence>
<dbReference type="InterPro" id="IPR038552">
    <property type="entry name" value="Tim21_IMS_sf"/>
</dbReference>
<evidence type="ECO:0000256" key="6">
    <source>
        <dbReference type="ARBA" id="ARBA00023128"/>
    </source>
</evidence>
<evidence type="ECO:0000256" key="9">
    <source>
        <dbReference type="SAM" id="MobiDB-lite"/>
    </source>
</evidence>
<name>A0A7S4BMS5_CHRCT</name>
<evidence type="ECO:0000256" key="8">
    <source>
        <dbReference type="RuleBase" id="RU367142"/>
    </source>
</evidence>
<dbReference type="Gene3D" id="3.10.450.320">
    <property type="entry name" value="Mitochondrial import inner membrane translocase subunit Tim21"/>
    <property type="match status" value="1"/>
</dbReference>
<dbReference type="GO" id="GO:0030150">
    <property type="term" value="P:protein import into mitochondrial matrix"/>
    <property type="evidence" value="ECO:0007669"/>
    <property type="project" value="UniProtKB-UniRule"/>
</dbReference>
<keyword evidence="8" id="KW-0813">Transport</keyword>
<keyword evidence="8" id="KW-0999">Mitochondrion inner membrane</keyword>
<feature type="compositionally biased region" description="Basic and acidic residues" evidence="9">
    <location>
        <begin position="158"/>
        <end position="167"/>
    </location>
</feature>
<keyword evidence="6 8" id="KW-0496">Mitochondrion</keyword>
<evidence type="ECO:0000256" key="3">
    <source>
        <dbReference type="ARBA" id="ARBA00022692"/>
    </source>
</evidence>
<keyword evidence="5" id="KW-1133">Transmembrane helix</keyword>
<keyword evidence="7" id="KW-0472">Membrane</keyword>
<keyword evidence="8" id="KW-0811">Translocation</keyword>
<comment type="subunit">
    <text evidence="8">Component of the TIM23 complex.</text>
</comment>
<dbReference type="PANTHER" id="PTHR13032:SF6">
    <property type="entry name" value="MITOCHONDRIAL IMPORT INNER MEMBRANE TRANSLOCASE SUBUNIT TIM21"/>
    <property type="match status" value="1"/>
</dbReference>
<gene>
    <name evidence="10" type="ORF">PCAR00345_LOCUS23485</name>
</gene>
<accession>A0A7S4BMS5</accession>
<dbReference type="EMBL" id="HBIZ01036858">
    <property type="protein sequence ID" value="CAE0770873.1"/>
    <property type="molecule type" value="Transcribed_RNA"/>
</dbReference>
<evidence type="ECO:0000256" key="4">
    <source>
        <dbReference type="ARBA" id="ARBA00022946"/>
    </source>
</evidence>
<keyword evidence="3" id="KW-0812">Transmembrane</keyword>
<dbReference type="GO" id="GO:0005744">
    <property type="term" value="C:TIM23 mitochondrial import inner membrane translocase complex"/>
    <property type="evidence" value="ECO:0007669"/>
    <property type="project" value="UniProtKB-UniRule"/>
</dbReference>
<organism evidence="10">
    <name type="scientific">Chrysotila carterae</name>
    <name type="common">Marine alga</name>
    <name type="synonym">Syracosphaera carterae</name>
    <dbReference type="NCBI Taxonomy" id="13221"/>
    <lineage>
        <taxon>Eukaryota</taxon>
        <taxon>Haptista</taxon>
        <taxon>Haptophyta</taxon>
        <taxon>Prymnesiophyceae</taxon>
        <taxon>Isochrysidales</taxon>
        <taxon>Isochrysidaceae</taxon>
        <taxon>Chrysotila</taxon>
    </lineage>
</organism>
<reference evidence="10" key="1">
    <citation type="submission" date="2021-01" db="EMBL/GenBank/DDBJ databases">
        <authorList>
            <person name="Corre E."/>
            <person name="Pelletier E."/>
            <person name="Niang G."/>
            <person name="Scheremetjew M."/>
            <person name="Finn R."/>
            <person name="Kale V."/>
            <person name="Holt S."/>
            <person name="Cochrane G."/>
            <person name="Meng A."/>
            <person name="Brown T."/>
            <person name="Cohen L."/>
        </authorList>
    </citation>
    <scope>NUCLEOTIDE SEQUENCE</scope>
    <source>
        <strain evidence="10">CCMP645</strain>
    </source>
</reference>
<feature type="region of interest" description="Disordered" evidence="9">
    <location>
        <begin position="67"/>
        <end position="186"/>
    </location>
</feature>
<comment type="similarity">
    <text evidence="2 8">Belongs to the TIM21 family.</text>
</comment>
<dbReference type="Pfam" id="PF08294">
    <property type="entry name" value="TIM21"/>
    <property type="match status" value="1"/>
</dbReference>
<sequence length="347" mass="35895">MAAASRRCTREGVRLVNVSLLSTASRRFSLASCSKLPLSSLRTRLAVPALLAEFRVLNLSQFMRCHSTPAGNGPSDKSPDKAEPAKSPGENATPQEGPDGKSKTGTGQAASDASSAQPKSGEAGAGQAAPEVSTSSTQPPSGGAASNASAPGEASSDDMIHVGKGEKAPGGLTVHDDESEENLPPLAFEPGAAGVAQKGISAVIIAFGAVAFGACAWGISEALFPSASSTQVIFNEAFDQVRLDGDILYALGTPLKAFGADHGSERGRRNAIDRWEVEEGGEELSVIRFHVAGPNGAGLVLVQVPRKRRRGEFRYVIFEHKRKLHHVIDNRAAAAAAAASTPAPVSQ</sequence>
<evidence type="ECO:0000256" key="1">
    <source>
        <dbReference type="ARBA" id="ARBA00004304"/>
    </source>
</evidence>
<evidence type="ECO:0000256" key="7">
    <source>
        <dbReference type="ARBA" id="ARBA00023136"/>
    </source>
</evidence>
<evidence type="ECO:0000256" key="2">
    <source>
        <dbReference type="ARBA" id="ARBA00010867"/>
    </source>
</evidence>
<comment type="function">
    <text evidence="8">Essential component of the TIM23 complex, a complex that mediates the translocation of transit peptide-containing proteins across the mitochondrial inner membrane.</text>
</comment>
<protein>
    <recommendedName>
        <fullName evidence="8">Mitochondrial import inner membrane translocase subunit Tim21</fullName>
    </recommendedName>
</protein>
<dbReference type="PANTHER" id="PTHR13032">
    <property type="entry name" value="MITOCHONDRIAL IMPORT INNER MEMBRANE TRANSLOCASE SUBUNIT TIM21"/>
    <property type="match status" value="1"/>
</dbReference>
<feature type="compositionally biased region" description="Polar residues" evidence="9">
    <location>
        <begin position="103"/>
        <end position="118"/>
    </location>
</feature>